<feature type="domain" description="NAD(P)-binding" evidence="1">
    <location>
        <begin position="7"/>
        <end position="191"/>
    </location>
</feature>
<dbReference type="Pfam" id="PF13460">
    <property type="entry name" value="NAD_binding_10"/>
    <property type="match status" value="1"/>
</dbReference>
<comment type="caution">
    <text evidence="2">The sequence shown here is derived from an EMBL/GenBank/DDBJ whole genome shotgun (WGS) entry which is preliminary data.</text>
</comment>
<dbReference type="AlphaFoldDB" id="A0A9W4TR42"/>
<dbReference type="EMBL" id="CANTUO010000001">
    <property type="protein sequence ID" value="CAI5755508.1"/>
    <property type="molecule type" value="Genomic_DNA"/>
</dbReference>
<name>A0A9W4TR42_9ASCO</name>
<proteinExistence type="predicted"/>
<reference evidence="2" key="1">
    <citation type="submission" date="2022-12" db="EMBL/GenBank/DDBJ databases">
        <authorList>
            <person name="Brejova B."/>
        </authorList>
    </citation>
    <scope>NUCLEOTIDE SEQUENCE</scope>
</reference>
<dbReference type="Proteomes" id="UP001152885">
    <property type="component" value="Unassembled WGS sequence"/>
</dbReference>
<organism evidence="2 3">
    <name type="scientific">Candida verbasci</name>
    <dbReference type="NCBI Taxonomy" id="1227364"/>
    <lineage>
        <taxon>Eukaryota</taxon>
        <taxon>Fungi</taxon>
        <taxon>Dikarya</taxon>
        <taxon>Ascomycota</taxon>
        <taxon>Saccharomycotina</taxon>
        <taxon>Pichiomycetes</taxon>
        <taxon>Debaryomycetaceae</taxon>
        <taxon>Candida/Lodderomyces clade</taxon>
        <taxon>Candida</taxon>
    </lineage>
</organism>
<dbReference type="OrthoDB" id="10254604at2759"/>
<dbReference type="Gene3D" id="3.40.50.720">
    <property type="entry name" value="NAD(P)-binding Rossmann-like Domain"/>
    <property type="match status" value="1"/>
</dbReference>
<protein>
    <recommendedName>
        <fullName evidence="1">NAD(P)-binding domain-containing protein</fullName>
    </recommendedName>
</protein>
<dbReference type="PANTHER" id="PTHR15020">
    <property type="entry name" value="FLAVIN REDUCTASE-RELATED"/>
    <property type="match status" value="1"/>
</dbReference>
<dbReference type="InterPro" id="IPR036291">
    <property type="entry name" value="NAD(P)-bd_dom_sf"/>
</dbReference>
<evidence type="ECO:0000259" key="1">
    <source>
        <dbReference type="Pfam" id="PF13460"/>
    </source>
</evidence>
<accession>A0A9W4TR42</accession>
<sequence length="215" mass="23461">MSLVIFGAHGKVGKNLVSLAAKSLKVTAIIRSDEQAKAIKEIASNVETANLTLDKATVSEIENVIKGHNTVIFIAGSGGKNLLQVDLDGAVKTFEATTKANIKRYILLSAVNADNREFIDKSSIKNYYIAKHYADRILINEFRNLNYTIVKPSLLSDGNPTGKIKFLEPNEDVGSIDRNDVARVLLDIIDNESTFGKSYNIASGNLSINDATIYK</sequence>
<dbReference type="PANTHER" id="PTHR15020:SF50">
    <property type="entry name" value="UPF0659 PROTEIN YMR090W"/>
    <property type="match status" value="1"/>
</dbReference>
<evidence type="ECO:0000313" key="3">
    <source>
        <dbReference type="Proteomes" id="UP001152885"/>
    </source>
</evidence>
<keyword evidence="3" id="KW-1185">Reference proteome</keyword>
<evidence type="ECO:0000313" key="2">
    <source>
        <dbReference type="EMBL" id="CAI5755508.1"/>
    </source>
</evidence>
<gene>
    <name evidence="2" type="ORF">CANVERA_P0024</name>
</gene>
<dbReference type="InterPro" id="IPR016040">
    <property type="entry name" value="NAD(P)-bd_dom"/>
</dbReference>
<dbReference type="SUPFAM" id="SSF51735">
    <property type="entry name" value="NAD(P)-binding Rossmann-fold domains"/>
    <property type="match status" value="1"/>
</dbReference>